<evidence type="ECO:0000259" key="1">
    <source>
        <dbReference type="Pfam" id="PF00534"/>
    </source>
</evidence>
<keyword evidence="3" id="KW-0808">Transferase</keyword>
<dbReference type="Gene3D" id="3.40.50.2000">
    <property type="entry name" value="Glycogen Phosphorylase B"/>
    <property type="match status" value="2"/>
</dbReference>
<sequence>MSRTPSDTLHILHLIDLRKVGGVETMFCDFVRQPAAPDTVRHSVLMDHAAIAAPLQPRLATQAALQVQDIKRLSFLKLPNRPKLFRAWNRLRMIRDMQPDVILVWNQFTEWHLSAKQVQRYLPCPVVYYEHGMSWYQHRPTLPQRFFAHVDHCIAVSHAAKRMLELKHQVSVPIDVEFNAPRLLPAMQPIKPLQYGKPLIFGSAGRMVPLKCLVLLLFAVVELNKLGKPCHCYIAGDGPERDYLEQTIAALGISEQVTLLGHVDDMGSFYRQLDVYVCPSMHESVSLTSLEAAAYGIPTITSNVDGLPEAVINQQTGLCLSPELSVEQYAALTGASTAFSPLVYRPDLDCLTAPTMLAPQQIAQAVLHLCENPQRYTEMSRAAQQHAQHSRSFAELSTALLQRLRSLAANN</sequence>
<dbReference type="GO" id="GO:0016757">
    <property type="term" value="F:glycosyltransferase activity"/>
    <property type="evidence" value="ECO:0007669"/>
    <property type="project" value="InterPro"/>
</dbReference>
<dbReference type="Proteomes" id="UP000014012">
    <property type="component" value="Unassembled WGS sequence"/>
</dbReference>
<name>R8ALJ2_PLESH</name>
<dbReference type="SUPFAM" id="SSF53756">
    <property type="entry name" value="UDP-Glycosyltransferase/glycogen phosphorylase"/>
    <property type="match status" value="1"/>
</dbReference>
<evidence type="ECO:0000259" key="2">
    <source>
        <dbReference type="Pfam" id="PF13439"/>
    </source>
</evidence>
<dbReference type="InterPro" id="IPR001296">
    <property type="entry name" value="Glyco_trans_1"/>
</dbReference>
<dbReference type="STRING" id="703.SAMEA2665130_02888"/>
<gene>
    <name evidence="3" type="ORF">PLESHI_16602</name>
</gene>
<proteinExistence type="predicted"/>
<feature type="domain" description="Glycosyl transferase family 1" evidence="1">
    <location>
        <begin position="193"/>
        <end position="331"/>
    </location>
</feature>
<dbReference type="PATRIC" id="fig|1315976.3.peg.3175"/>
<dbReference type="EMBL" id="AQQO01000371">
    <property type="protein sequence ID" value="EON87198.1"/>
    <property type="molecule type" value="Genomic_DNA"/>
</dbReference>
<accession>R8ALJ2</accession>
<dbReference type="AlphaFoldDB" id="R8ALJ2"/>
<dbReference type="Pfam" id="PF00534">
    <property type="entry name" value="Glycos_transf_1"/>
    <property type="match status" value="1"/>
</dbReference>
<evidence type="ECO:0000313" key="3">
    <source>
        <dbReference type="EMBL" id="EON87198.1"/>
    </source>
</evidence>
<protein>
    <submittedName>
        <fullName evidence="3">Glycosyltransferase</fullName>
    </submittedName>
</protein>
<dbReference type="Pfam" id="PF13439">
    <property type="entry name" value="Glyco_transf_4"/>
    <property type="match status" value="1"/>
</dbReference>
<comment type="caution">
    <text evidence="3">The sequence shown here is derived from an EMBL/GenBank/DDBJ whole genome shotgun (WGS) entry which is preliminary data.</text>
</comment>
<dbReference type="CDD" id="cd03811">
    <property type="entry name" value="GT4_GT28_WabH-like"/>
    <property type="match status" value="1"/>
</dbReference>
<dbReference type="GO" id="GO:1901135">
    <property type="term" value="P:carbohydrate derivative metabolic process"/>
    <property type="evidence" value="ECO:0007669"/>
    <property type="project" value="UniProtKB-ARBA"/>
</dbReference>
<reference evidence="3 4" key="1">
    <citation type="journal article" date="2013" name="Genome Announc.">
        <title>Genome Sequence of Plesiomonas shigelloides Strain 302-73 (Serotype O1).</title>
        <authorList>
            <person name="Pique N."/>
            <person name="Aquilini E."/>
            <person name="Alioto T."/>
            <person name="Minana-Galbis D."/>
            <person name="Tomas J.M."/>
        </authorList>
    </citation>
    <scope>NUCLEOTIDE SEQUENCE [LARGE SCALE GENOMIC DNA]</scope>
    <source>
        <strain evidence="3 4">302-73</strain>
    </source>
</reference>
<keyword evidence="4" id="KW-1185">Reference proteome</keyword>
<dbReference type="PANTHER" id="PTHR12526">
    <property type="entry name" value="GLYCOSYLTRANSFERASE"/>
    <property type="match status" value="1"/>
</dbReference>
<feature type="domain" description="Glycosyltransferase subfamily 4-like N-terminal" evidence="2">
    <location>
        <begin position="20"/>
        <end position="171"/>
    </location>
</feature>
<organism evidence="3 4">
    <name type="scientific">Plesiomonas shigelloides 302-73</name>
    <dbReference type="NCBI Taxonomy" id="1315976"/>
    <lineage>
        <taxon>Bacteria</taxon>
        <taxon>Pseudomonadati</taxon>
        <taxon>Pseudomonadota</taxon>
        <taxon>Gammaproteobacteria</taxon>
        <taxon>Enterobacterales</taxon>
        <taxon>Enterobacteriaceae</taxon>
        <taxon>Plesiomonas</taxon>
    </lineage>
</organism>
<evidence type="ECO:0000313" key="4">
    <source>
        <dbReference type="Proteomes" id="UP000014012"/>
    </source>
</evidence>
<dbReference type="HOGENOM" id="CLU_058051_0_0_6"/>
<dbReference type="RefSeq" id="WP_010864907.1">
    <property type="nucleotide sequence ID" value="NZ_KB944511.1"/>
</dbReference>
<dbReference type="InterPro" id="IPR028098">
    <property type="entry name" value="Glyco_trans_4-like_N"/>
</dbReference>